<evidence type="ECO:0000313" key="6">
    <source>
        <dbReference type="Proteomes" id="UP001595962"/>
    </source>
</evidence>
<dbReference type="RefSeq" id="WP_377331932.1">
    <property type="nucleotide sequence ID" value="NZ_JBHSGB010000004.1"/>
</dbReference>
<dbReference type="Proteomes" id="UP001595962">
    <property type="component" value="Unassembled WGS sequence"/>
</dbReference>
<protein>
    <submittedName>
        <fullName evidence="5">Type 1 glutamine amidotransferase domain-containing protein</fullName>
    </submittedName>
</protein>
<reference evidence="6" key="1">
    <citation type="journal article" date="2019" name="Int. J. Syst. Evol. Microbiol.">
        <title>The Global Catalogue of Microorganisms (GCM) 10K type strain sequencing project: providing services to taxonomists for standard genome sequencing and annotation.</title>
        <authorList>
            <consortium name="The Broad Institute Genomics Platform"/>
            <consortium name="The Broad Institute Genome Sequencing Center for Infectious Disease"/>
            <person name="Wu L."/>
            <person name="Ma J."/>
        </authorList>
    </citation>
    <scope>NUCLEOTIDE SEQUENCE [LARGE SCALE GENOMIC DNA]</scope>
    <source>
        <strain evidence="6">DT28</strain>
    </source>
</reference>
<dbReference type="InterPro" id="IPR002818">
    <property type="entry name" value="DJ-1/PfpI"/>
</dbReference>
<evidence type="ECO:0000313" key="5">
    <source>
        <dbReference type="EMBL" id="MFC4654171.1"/>
    </source>
</evidence>
<dbReference type="Pfam" id="PF01965">
    <property type="entry name" value="DJ-1_PfpI"/>
    <property type="match status" value="1"/>
</dbReference>
<comment type="caution">
    <text evidence="5">The sequence shown here is derived from an EMBL/GenBank/DDBJ whole genome shotgun (WGS) entry which is preliminary data.</text>
</comment>
<accession>A0ABV9JI75</accession>
<proteinExistence type="inferred from homology"/>
<evidence type="ECO:0000259" key="4">
    <source>
        <dbReference type="Pfam" id="PF01965"/>
    </source>
</evidence>
<evidence type="ECO:0000256" key="3">
    <source>
        <dbReference type="ARBA" id="ARBA00038493"/>
    </source>
</evidence>
<comment type="similarity">
    <text evidence="3">Belongs to the peptidase C56 family. HSP31-like subfamily.</text>
</comment>
<evidence type="ECO:0000256" key="2">
    <source>
        <dbReference type="ARBA" id="ARBA00023239"/>
    </source>
</evidence>
<organism evidence="5 6">
    <name type="scientific">Rheinheimera marina</name>
    <dbReference type="NCBI Taxonomy" id="1774958"/>
    <lineage>
        <taxon>Bacteria</taxon>
        <taxon>Pseudomonadati</taxon>
        <taxon>Pseudomonadota</taxon>
        <taxon>Gammaproteobacteria</taxon>
        <taxon>Chromatiales</taxon>
        <taxon>Chromatiaceae</taxon>
        <taxon>Rheinheimera</taxon>
    </lineage>
</organism>
<dbReference type="PANTHER" id="PTHR48094:SF11">
    <property type="entry name" value="GLUTATHIONE-INDEPENDENT GLYOXALASE HSP31-RELATED"/>
    <property type="match status" value="1"/>
</dbReference>
<keyword evidence="5" id="KW-0315">Glutamine amidotransferase</keyword>
<gene>
    <name evidence="5" type="ORF">ACFO3I_03930</name>
</gene>
<feature type="domain" description="DJ-1/PfpI" evidence="4">
    <location>
        <begin position="56"/>
        <end position="240"/>
    </location>
</feature>
<dbReference type="InterPro" id="IPR050325">
    <property type="entry name" value="Prot/Nucl_acid_deglycase"/>
</dbReference>
<dbReference type="EMBL" id="JBHSGB010000004">
    <property type="protein sequence ID" value="MFC4654171.1"/>
    <property type="molecule type" value="Genomic_DNA"/>
</dbReference>
<dbReference type="PANTHER" id="PTHR48094">
    <property type="entry name" value="PROTEIN/NUCLEIC ACID DEGLYCASE DJ-1-RELATED"/>
    <property type="match status" value="1"/>
</dbReference>
<sequence>MKLPLMIFGLIVGIFLAPAKAIQQPATQPVSNHKVALLISGYGKQGDPAISYDLEELAQAYLVLQQNGLSLDILSPKGGTVPVHNRKDDLPYMQQFKQQTPALRQLKQTLAPTAELATQYEAVFIIGGDGAMFDLPVDAGTQQFLQAMVQQKKRIAAVCHGSAALVNLKNPDGSYWVAGKEMNSFTLREEQAFSAELLDKFPFILETRLRELGALFVANQPMLPFVAHDELLITAQNPMSVPAAADLLALQLGQTPRTRTPFPEEATMTLLATARSNGVAHIDIALAQQPGLYDLNYLALYGMYSYRLAQTPADKITELRLMAKIAEHFQHPQYQLALLQAYLAEQQLTPARALYLELQEQAPKLLEQAGISSF</sequence>
<keyword evidence="2" id="KW-0456">Lyase</keyword>
<keyword evidence="1" id="KW-0346">Stress response</keyword>
<dbReference type="Gene3D" id="3.40.50.880">
    <property type="match status" value="1"/>
</dbReference>
<keyword evidence="6" id="KW-1185">Reference proteome</keyword>
<dbReference type="CDD" id="cd03141">
    <property type="entry name" value="GATase1_Hsp31_like"/>
    <property type="match status" value="1"/>
</dbReference>
<dbReference type="SUPFAM" id="SSF52317">
    <property type="entry name" value="Class I glutamine amidotransferase-like"/>
    <property type="match status" value="1"/>
</dbReference>
<evidence type="ECO:0000256" key="1">
    <source>
        <dbReference type="ARBA" id="ARBA00023016"/>
    </source>
</evidence>
<name>A0ABV9JI75_9GAMM</name>
<dbReference type="InterPro" id="IPR029062">
    <property type="entry name" value="Class_I_gatase-like"/>
</dbReference>